<feature type="transmembrane region" description="Helical" evidence="7">
    <location>
        <begin position="118"/>
        <end position="145"/>
    </location>
</feature>
<evidence type="ECO:0000313" key="9">
    <source>
        <dbReference type="RefSeq" id="XP_057397786.1"/>
    </source>
</evidence>
<dbReference type="InterPro" id="IPR037272">
    <property type="entry name" value="SNS_sf"/>
</dbReference>
<dbReference type="PROSITE" id="PS00610">
    <property type="entry name" value="NA_NEUROTRAN_SYMP_1"/>
    <property type="match status" value="1"/>
</dbReference>
<keyword evidence="3 6" id="KW-0812">Transmembrane</keyword>
<feature type="transmembrane region" description="Helical" evidence="7">
    <location>
        <begin position="76"/>
        <end position="97"/>
    </location>
</feature>
<dbReference type="PROSITE" id="PS00754">
    <property type="entry name" value="NA_NEUROTRAN_SYMP_2"/>
    <property type="match status" value="1"/>
</dbReference>
<keyword evidence="6" id="KW-0769">Symport</keyword>
<evidence type="ECO:0000256" key="7">
    <source>
        <dbReference type="SAM" id="Phobius"/>
    </source>
</evidence>
<dbReference type="InterPro" id="IPR000175">
    <property type="entry name" value="Na/ntran_symport"/>
</dbReference>
<dbReference type="PROSITE" id="PS50267">
    <property type="entry name" value="NA_NEUROTRAN_SYMP_3"/>
    <property type="match status" value="1"/>
</dbReference>
<feature type="transmembrane region" description="Helical" evidence="7">
    <location>
        <begin position="383"/>
        <end position="404"/>
    </location>
</feature>
<reference evidence="8" key="1">
    <citation type="submission" date="2025-05" db="UniProtKB">
        <authorList>
            <consortium name="RefSeq"/>
        </authorList>
    </citation>
    <scope>NUCLEOTIDE SEQUENCE [LARGE SCALE GENOMIC DNA]</scope>
</reference>
<dbReference type="PRINTS" id="PR00176">
    <property type="entry name" value="NANEUSMPORT"/>
</dbReference>
<keyword evidence="2 6" id="KW-0813">Transport</keyword>
<proteinExistence type="inferred from homology"/>
<dbReference type="PANTHER" id="PTHR11616:SF231">
    <property type="entry name" value="SODIUM-DEPENDENT PROLINE TRANSPORTER"/>
    <property type="match status" value="1"/>
</dbReference>
<dbReference type="Pfam" id="PF00209">
    <property type="entry name" value="SNF"/>
    <property type="match status" value="1"/>
</dbReference>
<gene>
    <name evidence="9" type="primary">SLC6A7</name>
</gene>
<keyword evidence="5 7" id="KW-0472">Membrane</keyword>
<dbReference type="RefSeq" id="XP_057397786.1">
    <property type="nucleotide sequence ID" value="XM_057541803.1"/>
</dbReference>
<comment type="subcellular location">
    <subcellularLocation>
        <location evidence="1">Membrane</location>
        <topology evidence="1">Multi-pass membrane protein</topology>
    </subcellularLocation>
</comment>
<evidence type="ECO:0000256" key="4">
    <source>
        <dbReference type="ARBA" id="ARBA00022989"/>
    </source>
</evidence>
<evidence type="ECO:0000256" key="2">
    <source>
        <dbReference type="ARBA" id="ARBA00022448"/>
    </source>
</evidence>
<evidence type="ECO:0000256" key="3">
    <source>
        <dbReference type="ARBA" id="ARBA00022692"/>
    </source>
</evidence>
<name>A0ABM3T6S5_BALAC</name>
<feature type="transmembrane region" description="Helical" evidence="7">
    <location>
        <begin position="497"/>
        <end position="519"/>
    </location>
</feature>
<sequence>MKKLQGAHLSKPIIPDLLMTPSDQGDVDLDVDFAADRGNWTGKLDFLLSCIGYCVGLGNVWRFPYRAYTNGGGAFLVPYFLMLAICGIPLFFLELSLGQFSSLGPLAVWKISPLFKGAGAAMLLIVGLVAIYYNMIIAYVLFYLFASLTSNLPWEHCGNWWNTDLCLEHRGSKDGNGALPLNLTSTVSPSEEYWSRYVLHIQGSRGIGSPGQIRWNLCLCLLLAWVIVFLCILKGVKSSGKVVYFTATFPYLILLMLLVRGVTLPGAWKGIQFYLTPQFHHLLSSKVWIEAALQIFYSLGVGFGGLLTFASYNTFHQNIYRDTFIVTLGNAITSILAGFAIFSVLGYMSQELGVPVDQVAKAGPGLAFVVYPQAMTMLPLSPFWSFLFFFMLLTLGLDSQFAFLETIVTAVTDEFPYYLRPKKAVFSGLICVAMYLMGLVLTTDGGMYWLVLLDDYSASFGLMVVVITTCLAVTRVYGIQRFCRDIHMMLGFKPGLYFRACWLFLSPATLLALLVYSIVKYQPSEYGSYRFPAWAELLGILMGLLSCLMIPAGMLVAVLREEGSLWEVSLPHPCLLPAPQPVALPWAQPLEQKTRLLQYLFQGLQDSFNWEEHFFLTSSLGYESAQICLVCGRLWGRSPVLWPLPPPGAPGKGGAQSKDHGYWPVPTCLGGT</sequence>
<feature type="transmembrane region" description="Helical" evidence="7">
    <location>
        <begin position="456"/>
        <end position="477"/>
    </location>
</feature>
<feature type="transmembrane region" description="Helical" evidence="7">
    <location>
        <begin position="288"/>
        <end position="312"/>
    </location>
</feature>
<keyword evidence="8" id="KW-1185">Reference proteome</keyword>
<comment type="similarity">
    <text evidence="6">Belongs to the sodium:neurotransmitter symporter (SNF) (TC 2.A.22) family.</text>
</comment>
<evidence type="ECO:0000256" key="5">
    <source>
        <dbReference type="ARBA" id="ARBA00023136"/>
    </source>
</evidence>
<evidence type="ECO:0000256" key="1">
    <source>
        <dbReference type="ARBA" id="ARBA00004141"/>
    </source>
</evidence>
<feature type="transmembrane region" description="Helical" evidence="7">
    <location>
        <begin position="46"/>
        <end position="64"/>
    </location>
</feature>
<dbReference type="Proteomes" id="UP001652580">
    <property type="component" value="Chromosome 2"/>
</dbReference>
<feature type="transmembrane region" description="Helical" evidence="7">
    <location>
        <begin position="213"/>
        <end position="233"/>
    </location>
</feature>
<feature type="transmembrane region" description="Helical" evidence="7">
    <location>
        <begin position="324"/>
        <end position="348"/>
    </location>
</feature>
<evidence type="ECO:0000256" key="6">
    <source>
        <dbReference type="RuleBase" id="RU003732"/>
    </source>
</evidence>
<keyword evidence="4 7" id="KW-1133">Transmembrane helix</keyword>
<feature type="transmembrane region" description="Helical" evidence="7">
    <location>
        <begin position="425"/>
        <end position="450"/>
    </location>
</feature>
<dbReference type="SUPFAM" id="SSF161070">
    <property type="entry name" value="SNF-like"/>
    <property type="match status" value="1"/>
</dbReference>
<dbReference type="GeneID" id="103018713"/>
<dbReference type="PANTHER" id="PTHR11616">
    <property type="entry name" value="SODIUM/CHLORIDE DEPENDENT TRANSPORTER"/>
    <property type="match status" value="1"/>
</dbReference>
<feature type="transmembrane region" description="Helical" evidence="7">
    <location>
        <begin position="242"/>
        <end position="268"/>
    </location>
</feature>
<protein>
    <recommendedName>
        <fullName evidence="6">Transporter</fullName>
    </recommendedName>
</protein>
<accession>A0ABM3T6S5</accession>
<evidence type="ECO:0000313" key="8">
    <source>
        <dbReference type="Proteomes" id="UP001652580"/>
    </source>
</evidence>
<reference evidence="9" key="2">
    <citation type="submission" date="2025-08" db="UniProtKB">
        <authorList>
            <consortium name="RefSeq"/>
        </authorList>
    </citation>
    <scope>IDENTIFICATION</scope>
</reference>
<organism evidence="8 9">
    <name type="scientific">Balaenoptera acutorostrata</name>
    <name type="common">Common minke whale</name>
    <name type="synonym">Balaena rostrata</name>
    <dbReference type="NCBI Taxonomy" id="9767"/>
    <lineage>
        <taxon>Eukaryota</taxon>
        <taxon>Metazoa</taxon>
        <taxon>Chordata</taxon>
        <taxon>Craniata</taxon>
        <taxon>Vertebrata</taxon>
        <taxon>Euteleostomi</taxon>
        <taxon>Mammalia</taxon>
        <taxon>Eutheria</taxon>
        <taxon>Laurasiatheria</taxon>
        <taxon>Artiodactyla</taxon>
        <taxon>Whippomorpha</taxon>
        <taxon>Cetacea</taxon>
        <taxon>Mysticeti</taxon>
        <taxon>Balaenopteridae</taxon>
        <taxon>Balaenoptera</taxon>
    </lineage>
</organism>
<feature type="transmembrane region" description="Helical" evidence="7">
    <location>
        <begin position="539"/>
        <end position="559"/>
    </location>
</feature>